<dbReference type="PANTHER" id="PTHR31683:SF67">
    <property type="entry name" value="PECTIN LYASE F-RELATED"/>
    <property type="match status" value="1"/>
</dbReference>
<sequence length="369" mass="41402">MKRYLLLLFLLPAALAWNPNCINKPVGFGYRTTGGAGGRTVTPRNIDELRKYLYSKEKLIINLDRTYDYTYSEGTVKATGCFFQKCGRNNYQQSLSGRGTCHGRPHTTVTYHKAGLSELWISSHKTIMSSNGRGVIKGKGIRVKDAQNVIIRDITITDINPEVIWAGDAIGLDNVQNVWIHRVTTRRIGRQHLVTFQKTNKGITVSSCFFDGTSPHSAYCDNKHYWVWIFFGTHDEITLINNHVLNTAGRTPHTGGWSGAQNYVHMIYNTMDVNPHTGIEANQGARILSEGNLFIKYANPVAPFSRGGVLAMVNDNKLAQRCRGYFGQNCAVNKYSGSKVTYRWDETVLSQFSHLDKNAINSARNARCL</sequence>
<dbReference type="EMBL" id="JAPTSV010000002">
    <property type="protein sequence ID" value="KAJ1530821.1"/>
    <property type="molecule type" value="Genomic_DNA"/>
</dbReference>
<reference evidence="9" key="1">
    <citation type="submission" date="2022-12" db="EMBL/GenBank/DDBJ databases">
        <title>Chromosome-level genome assembly of the bean flower thrips Megalurothrips usitatus.</title>
        <authorList>
            <person name="Ma L."/>
            <person name="Liu Q."/>
            <person name="Li H."/>
            <person name="Cai W."/>
        </authorList>
    </citation>
    <scope>NUCLEOTIDE SEQUENCE</scope>
    <source>
        <strain evidence="9">Cailab_2022a</strain>
    </source>
</reference>
<evidence type="ECO:0000256" key="1">
    <source>
        <dbReference type="ARBA" id="ARBA00023157"/>
    </source>
</evidence>
<dbReference type="SUPFAM" id="SSF51126">
    <property type="entry name" value="Pectin lyase-like"/>
    <property type="match status" value="1"/>
</dbReference>
<keyword evidence="7" id="KW-0732">Signal</keyword>
<dbReference type="Proteomes" id="UP001075354">
    <property type="component" value="Chromosome 2"/>
</dbReference>
<dbReference type="InterPro" id="IPR012334">
    <property type="entry name" value="Pectin_lyas_fold"/>
</dbReference>
<keyword evidence="3" id="KW-0456">Lyase</keyword>
<comment type="caution">
    <text evidence="9">The sequence shown here is derived from an EMBL/GenBank/DDBJ whole genome shotgun (WGS) entry which is preliminary data.</text>
</comment>
<comment type="catalytic activity">
    <reaction evidence="4">
        <text>Eliminative cleavage of (1-&gt;4)-alpha-D-galacturonan methyl ester to give oligosaccharides with 4-deoxy-6-O-methyl-alpha-D-galact-4-enuronosyl groups at their non-reducing ends.</text>
        <dbReference type="EC" id="4.2.2.10"/>
    </reaction>
</comment>
<name>A0AAV7XZF9_9NEOP</name>
<dbReference type="PANTHER" id="PTHR31683">
    <property type="entry name" value="PECTATE LYASE 18-RELATED"/>
    <property type="match status" value="1"/>
</dbReference>
<comment type="function">
    <text evidence="5">Pectinolytic enzymes consist of four classes of enzymes: pectin lyase, polygalacturonase, pectin methylesterase and rhamnogalacturonase. Among pectinolytic enzymes, pectin lyase is the most important in depolymerization of pectin, since it cleaves internal glycosidic bonds of highly methylated pectins.</text>
</comment>
<feature type="chain" id="PRO_5043675668" description="pectin lyase" evidence="7">
    <location>
        <begin position="17"/>
        <end position="369"/>
    </location>
</feature>
<dbReference type="Gene3D" id="2.160.20.10">
    <property type="entry name" value="Single-stranded right-handed beta-helix, Pectin lyase-like"/>
    <property type="match status" value="1"/>
</dbReference>
<dbReference type="GO" id="GO:0030570">
    <property type="term" value="F:pectate lyase activity"/>
    <property type="evidence" value="ECO:0007669"/>
    <property type="project" value="InterPro"/>
</dbReference>
<accession>A0AAV7XZF9</accession>
<evidence type="ECO:0000259" key="8">
    <source>
        <dbReference type="SMART" id="SM00656"/>
    </source>
</evidence>
<evidence type="ECO:0000256" key="3">
    <source>
        <dbReference type="ARBA" id="ARBA00023239"/>
    </source>
</evidence>
<evidence type="ECO:0000256" key="4">
    <source>
        <dbReference type="ARBA" id="ARBA00036818"/>
    </source>
</evidence>
<evidence type="ECO:0000256" key="6">
    <source>
        <dbReference type="ARBA" id="ARBA00039082"/>
    </source>
</evidence>
<keyword evidence="1" id="KW-1015">Disulfide bond</keyword>
<proteinExistence type="predicted"/>
<evidence type="ECO:0000256" key="2">
    <source>
        <dbReference type="ARBA" id="ARBA00023180"/>
    </source>
</evidence>
<evidence type="ECO:0000313" key="9">
    <source>
        <dbReference type="EMBL" id="KAJ1530821.1"/>
    </source>
</evidence>
<evidence type="ECO:0000313" key="10">
    <source>
        <dbReference type="Proteomes" id="UP001075354"/>
    </source>
</evidence>
<dbReference type="GO" id="GO:0047490">
    <property type="term" value="F:pectin lyase activity"/>
    <property type="evidence" value="ECO:0007669"/>
    <property type="project" value="UniProtKB-EC"/>
</dbReference>
<protein>
    <recommendedName>
        <fullName evidence="6">pectin lyase</fullName>
        <ecNumber evidence="6">4.2.2.10</ecNumber>
    </recommendedName>
</protein>
<keyword evidence="2" id="KW-0325">Glycoprotein</keyword>
<dbReference type="AlphaFoldDB" id="A0AAV7XZF9"/>
<dbReference type="SMART" id="SM00656">
    <property type="entry name" value="Amb_all"/>
    <property type="match status" value="1"/>
</dbReference>
<dbReference type="InterPro" id="IPR002022">
    <property type="entry name" value="Pec_lyase"/>
</dbReference>
<organism evidence="9 10">
    <name type="scientific">Megalurothrips usitatus</name>
    <name type="common">bean blossom thrips</name>
    <dbReference type="NCBI Taxonomy" id="439358"/>
    <lineage>
        <taxon>Eukaryota</taxon>
        <taxon>Metazoa</taxon>
        <taxon>Ecdysozoa</taxon>
        <taxon>Arthropoda</taxon>
        <taxon>Hexapoda</taxon>
        <taxon>Insecta</taxon>
        <taxon>Pterygota</taxon>
        <taxon>Neoptera</taxon>
        <taxon>Paraneoptera</taxon>
        <taxon>Thysanoptera</taxon>
        <taxon>Terebrantia</taxon>
        <taxon>Thripoidea</taxon>
        <taxon>Thripidae</taxon>
        <taxon>Megalurothrips</taxon>
    </lineage>
</organism>
<dbReference type="EC" id="4.2.2.10" evidence="6"/>
<feature type="signal peptide" evidence="7">
    <location>
        <begin position="1"/>
        <end position="16"/>
    </location>
</feature>
<dbReference type="InterPro" id="IPR011050">
    <property type="entry name" value="Pectin_lyase_fold/virulence"/>
</dbReference>
<evidence type="ECO:0000256" key="7">
    <source>
        <dbReference type="SAM" id="SignalP"/>
    </source>
</evidence>
<keyword evidence="10" id="KW-1185">Reference proteome</keyword>
<gene>
    <name evidence="9" type="ORF">ONE63_005668</name>
</gene>
<feature type="domain" description="Pectate lyase" evidence="8">
    <location>
        <begin position="86"/>
        <end position="300"/>
    </location>
</feature>
<dbReference type="InterPro" id="IPR045032">
    <property type="entry name" value="PEL"/>
</dbReference>
<evidence type="ECO:0000256" key="5">
    <source>
        <dbReference type="ARBA" id="ARBA00037631"/>
    </source>
</evidence>